<keyword evidence="1 2" id="KW-0378">Hydrolase</keyword>
<feature type="short sequence motif" description="HXTX 1" evidence="2">
    <location>
        <begin position="39"/>
        <end position="42"/>
    </location>
</feature>
<dbReference type="GO" id="GO:0016874">
    <property type="term" value="F:ligase activity"/>
    <property type="evidence" value="ECO:0007669"/>
    <property type="project" value="UniProtKB-KW"/>
</dbReference>
<comment type="similarity">
    <text evidence="2">Belongs to the 2H phosphoesterase superfamily. ThpR family.</text>
</comment>
<evidence type="ECO:0000313" key="3">
    <source>
        <dbReference type="EMBL" id="OUN89344.1"/>
    </source>
</evidence>
<dbReference type="GO" id="GO:0008664">
    <property type="term" value="F:RNA 2',3'-cyclic 3'-phosphodiesterase activity"/>
    <property type="evidence" value="ECO:0007669"/>
    <property type="project" value="UniProtKB-EC"/>
</dbReference>
<protein>
    <recommendedName>
        <fullName evidence="2">RNA 2',3'-cyclic phosphodiesterase</fullName>
        <shortName evidence="2">RNA 2',3'-CPDase</shortName>
        <ecNumber evidence="2">3.1.4.58</ecNumber>
    </recommendedName>
</protein>
<dbReference type="PANTHER" id="PTHR35561:SF1">
    <property type="entry name" value="RNA 2',3'-CYCLIC PHOSPHODIESTERASE"/>
    <property type="match status" value="1"/>
</dbReference>
<dbReference type="InterPro" id="IPR004175">
    <property type="entry name" value="RNA_CPDase"/>
</dbReference>
<dbReference type="AlphaFoldDB" id="A0A1Y3XUZ3"/>
<evidence type="ECO:0000256" key="1">
    <source>
        <dbReference type="ARBA" id="ARBA00022801"/>
    </source>
</evidence>
<comment type="caution">
    <text evidence="3">The sequence shown here is derived from an EMBL/GenBank/DDBJ whole genome shotgun (WGS) entry which is preliminary data.</text>
</comment>
<comment type="catalytic activity">
    <reaction evidence="2">
        <text>a 3'-end 2',3'-cyclophospho-ribonucleotide-RNA + H2O = a 3'-end 2'-phospho-ribonucleotide-RNA + H(+)</text>
        <dbReference type="Rhea" id="RHEA:11828"/>
        <dbReference type="Rhea" id="RHEA-COMP:10464"/>
        <dbReference type="Rhea" id="RHEA-COMP:17353"/>
        <dbReference type="ChEBI" id="CHEBI:15377"/>
        <dbReference type="ChEBI" id="CHEBI:15378"/>
        <dbReference type="ChEBI" id="CHEBI:83064"/>
        <dbReference type="ChEBI" id="CHEBI:173113"/>
        <dbReference type="EC" id="3.1.4.58"/>
    </reaction>
</comment>
<dbReference type="OrthoDB" id="9787070at2"/>
<reference evidence="4" key="1">
    <citation type="submission" date="2017-04" db="EMBL/GenBank/DDBJ databases">
        <title>Function of individual gut microbiota members based on whole genome sequencing of pure cultures obtained from chicken caecum.</title>
        <authorList>
            <person name="Medvecky M."/>
            <person name="Cejkova D."/>
            <person name="Polansky O."/>
            <person name="Karasova D."/>
            <person name="Kubasova T."/>
            <person name="Cizek A."/>
            <person name="Rychlik I."/>
        </authorList>
    </citation>
    <scope>NUCLEOTIDE SEQUENCE [LARGE SCALE GENOMIC DNA]</scope>
    <source>
        <strain evidence="4">An5</strain>
    </source>
</reference>
<name>A0A1Y3XUZ3_9ACTN</name>
<dbReference type="HAMAP" id="MF_01940">
    <property type="entry name" value="RNA_CPDase"/>
    <property type="match status" value="1"/>
</dbReference>
<dbReference type="NCBIfam" id="TIGR02258">
    <property type="entry name" value="2_5_ligase"/>
    <property type="match status" value="1"/>
</dbReference>
<gene>
    <name evidence="3" type="ORF">B5G02_02370</name>
</gene>
<sequence length="175" mass="19057">MRTFIALELPDLFEDEVASLARQLHDAVAGRFMRRETYHVTLAFLGDVDEMGARAAMAALDAACAGAAPVELAPEGLGTFGRPRDATLWLGLRPTPELTGLAEAVRAQLDARGCSYDRKAFRPHITLARRARLPEGTLPGLAFPLPATARRVTFFKSTLTQEGARYKPLHTVELG</sequence>
<keyword evidence="4" id="KW-1185">Reference proteome</keyword>
<feature type="active site" description="Proton acceptor" evidence="2">
    <location>
        <position position="124"/>
    </location>
</feature>
<dbReference type="PANTHER" id="PTHR35561">
    <property type="entry name" value="RNA 2',3'-CYCLIC PHOSPHODIESTERASE"/>
    <property type="match status" value="1"/>
</dbReference>
<comment type="function">
    <text evidence="2">Hydrolyzes RNA 2',3'-cyclic phosphodiester to an RNA 2'-phosphomonoester.</text>
</comment>
<dbReference type="Proteomes" id="UP000195781">
    <property type="component" value="Unassembled WGS sequence"/>
</dbReference>
<proteinExistence type="inferred from homology"/>
<accession>A0A1Y3XUZ3</accession>
<feature type="short sequence motif" description="HXTX 2" evidence="2">
    <location>
        <begin position="124"/>
        <end position="127"/>
    </location>
</feature>
<dbReference type="GO" id="GO:0004113">
    <property type="term" value="F:2',3'-cyclic-nucleotide 3'-phosphodiesterase activity"/>
    <property type="evidence" value="ECO:0007669"/>
    <property type="project" value="InterPro"/>
</dbReference>
<dbReference type="InterPro" id="IPR009097">
    <property type="entry name" value="Cyclic_Pdiesterase"/>
</dbReference>
<dbReference type="Gene3D" id="3.90.1140.10">
    <property type="entry name" value="Cyclic phosphodiesterase"/>
    <property type="match status" value="1"/>
</dbReference>
<dbReference type="RefSeq" id="WP_094335028.1">
    <property type="nucleotide sequence ID" value="NZ_NFIE01000004.1"/>
</dbReference>
<dbReference type="EC" id="3.1.4.58" evidence="2"/>
<dbReference type="Pfam" id="PF13563">
    <property type="entry name" value="2_5_RNA_ligase2"/>
    <property type="match status" value="1"/>
</dbReference>
<evidence type="ECO:0000313" key="4">
    <source>
        <dbReference type="Proteomes" id="UP000195781"/>
    </source>
</evidence>
<organism evidence="3 4">
    <name type="scientific">[Collinsella] massiliensis</name>
    <dbReference type="NCBI Taxonomy" id="1232426"/>
    <lineage>
        <taxon>Bacteria</taxon>
        <taxon>Bacillati</taxon>
        <taxon>Actinomycetota</taxon>
        <taxon>Coriobacteriia</taxon>
        <taxon>Coriobacteriales</taxon>
        <taxon>Coriobacteriaceae</taxon>
        <taxon>Enorma</taxon>
    </lineage>
</organism>
<evidence type="ECO:0000256" key="2">
    <source>
        <dbReference type="HAMAP-Rule" id="MF_01940"/>
    </source>
</evidence>
<feature type="active site" description="Proton donor" evidence="2">
    <location>
        <position position="39"/>
    </location>
</feature>
<dbReference type="EMBL" id="NFIE01000004">
    <property type="protein sequence ID" value="OUN89344.1"/>
    <property type="molecule type" value="Genomic_DNA"/>
</dbReference>
<keyword evidence="3" id="KW-0436">Ligase</keyword>
<dbReference type="SUPFAM" id="SSF55144">
    <property type="entry name" value="LigT-like"/>
    <property type="match status" value="1"/>
</dbReference>